<evidence type="ECO:0000256" key="2">
    <source>
        <dbReference type="ARBA" id="ARBA00022679"/>
    </source>
</evidence>
<comment type="subcellular location">
    <subcellularLocation>
        <location evidence="8">Cytoplasm</location>
    </subcellularLocation>
</comment>
<dbReference type="CDD" id="cd02503">
    <property type="entry name" value="MobA"/>
    <property type="match status" value="1"/>
</dbReference>
<keyword evidence="6 8" id="KW-0342">GTP-binding</keyword>
<evidence type="ECO:0000256" key="3">
    <source>
        <dbReference type="ARBA" id="ARBA00022723"/>
    </source>
</evidence>
<accession>M0C214</accession>
<proteinExistence type="inferred from homology"/>
<dbReference type="InterPro" id="IPR029044">
    <property type="entry name" value="Nucleotide-diphossugar_trans"/>
</dbReference>
<dbReference type="GO" id="GO:0005525">
    <property type="term" value="F:GTP binding"/>
    <property type="evidence" value="ECO:0007669"/>
    <property type="project" value="UniProtKB-UniRule"/>
</dbReference>
<dbReference type="InterPro" id="IPR013482">
    <property type="entry name" value="Molybde_CF_guanTrfase"/>
</dbReference>
<dbReference type="HAMAP" id="MF_00316">
    <property type="entry name" value="MobA"/>
    <property type="match status" value="1"/>
</dbReference>
<feature type="binding site" evidence="8">
    <location>
        <position position="34"/>
    </location>
    <ligand>
        <name>GTP</name>
        <dbReference type="ChEBI" id="CHEBI:37565"/>
    </ligand>
</feature>
<dbReference type="GO" id="GO:0046872">
    <property type="term" value="F:metal ion binding"/>
    <property type="evidence" value="ECO:0007669"/>
    <property type="project" value="UniProtKB-KW"/>
</dbReference>
<feature type="binding site" evidence="8">
    <location>
        <position position="116"/>
    </location>
    <ligand>
        <name>Mg(2+)</name>
        <dbReference type="ChEBI" id="CHEBI:18420"/>
    </ligand>
</feature>
<feature type="domain" description="MobA-like NTP transferase" evidence="9">
    <location>
        <begin position="18"/>
        <end position="178"/>
    </location>
</feature>
<evidence type="ECO:0000313" key="10">
    <source>
        <dbReference type="EMBL" id="ELZ17250.1"/>
    </source>
</evidence>
<comment type="cofactor">
    <cofactor evidence="8">
        <name>Mg(2+)</name>
        <dbReference type="ChEBI" id="CHEBI:18420"/>
    </cofactor>
</comment>
<evidence type="ECO:0000256" key="1">
    <source>
        <dbReference type="ARBA" id="ARBA00022490"/>
    </source>
</evidence>
<keyword evidence="7 8" id="KW-0501">Molybdenum cofactor biosynthesis</keyword>
<comment type="function">
    <text evidence="8">Transfers a GMP moiety from GTP to Mo-molybdopterin (Mo-MPT) cofactor (Moco or molybdenum cofactor) to form Mo-molybdopterin guanine dinucleotide (Mo-MGD) cofactor.</text>
</comment>
<dbReference type="RefSeq" id="WP_008894985.1">
    <property type="nucleotide sequence ID" value="NZ_AOIS01000045.1"/>
</dbReference>
<comment type="domain">
    <text evidence="8">The N-terminal domain determines nucleotide recognition and specific binding, while the C-terminal domain determines the specific binding to the target protein.</text>
</comment>
<dbReference type="GO" id="GO:0006777">
    <property type="term" value="P:Mo-molybdopterin cofactor biosynthetic process"/>
    <property type="evidence" value="ECO:0007669"/>
    <property type="project" value="UniProtKB-KW"/>
</dbReference>
<evidence type="ECO:0000256" key="7">
    <source>
        <dbReference type="ARBA" id="ARBA00023150"/>
    </source>
</evidence>
<dbReference type="InterPro" id="IPR025877">
    <property type="entry name" value="MobA-like_NTP_Trfase"/>
</dbReference>
<dbReference type="SUPFAM" id="SSF53448">
    <property type="entry name" value="Nucleotide-diphospho-sugar transferases"/>
    <property type="match status" value="1"/>
</dbReference>
<keyword evidence="2 8" id="KW-0808">Transferase</keyword>
<evidence type="ECO:0000259" key="9">
    <source>
        <dbReference type="Pfam" id="PF12804"/>
    </source>
</evidence>
<dbReference type="PANTHER" id="PTHR19136">
    <property type="entry name" value="MOLYBDENUM COFACTOR GUANYLYLTRANSFERASE"/>
    <property type="match status" value="1"/>
</dbReference>
<name>M0C214_9EURY</name>
<keyword evidence="3 8" id="KW-0479">Metal-binding</keyword>
<feature type="binding site" evidence="8">
    <location>
        <begin position="21"/>
        <end position="23"/>
    </location>
    <ligand>
        <name>GTP</name>
        <dbReference type="ChEBI" id="CHEBI:37565"/>
    </ligand>
</feature>
<dbReference type="GO" id="GO:0005737">
    <property type="term" value="C:cytoplasm"/>
    <property type="evidence" value="ECO:0007669"/>
    <property type="project" value="UniProtKB-SubCell"/>
</dbReference>
<dbReference type="AlphaFoldDB" id="M0C214"/>
<feature type="binding site" evidence="8">
    <location>
        <position position="62"/>
    </location>
    <ligand>
        <name>GTP</name>
        <dbReference type="ChEBI" id="CHEBI:37565"/>
    </ligand>
</feature>
<comment type="catalytic activity">
    <reaction evidence="8">
        <text>Mo-molybdopterin + GTP + H(+) = Mo-molybdopterin guanine dinucleotide + diphosphate</text>
        <dbReference type="Rhea" id="RHEA:34243"/>
        <dbReference type="ChEBI" id="CHEBI:15378"/>
        <dbReference type="ChEBI" id="CHEBI:33019"/>
        <dbReference type="ChEBI" id="CHEBI:37565"/>
        <dbReference type="ChEBI" id="CHEBI:71302"/>
        <dbReference type="ChEBI" id="CHEBI:71310"/>
        <dbReference type="EC" id="2.7.7.77"/>
    </reaction>
</comment>
<gene>
    <name evidence="8" type="primary">mobA</name>
    <name evidence="10" type="ORF">C477_13505</name>
</gene>
<dbReference type="PATRIC" id="fig|1227488.3.peg.2688"/>
<keyword evidence="5 8" id="KW-0460">Magnesium</keyword>
<evidence type="ECO:0000256" key="5">
    <source>
        <dbReference type="ARBA" id="ARBA00022842"/>
    </source>
</evidence>
<evidence type="ECO:0000256" key="4">
    <source>
        <dbReference type="ARBA" id="ARBA00022741"/>
    </source>
</evidence>
<feature type="binding site" evidence="8">
    <location>
        <position position="87"/>
    </location>
    <ligand>
        <name>GTP</name>
        <dbReference type="ChEBI" id="CHEBI:37565"/>
    </ligand>
</feature>
<evidence type="ECO:0000313" key="11">
    <source>
        <dbReference type="Proteomes" id="UP000011657"/>
    </source>
</evidence>
<sequence>MGSLVLSPTVTSERSLGGVVLAGGYSTRFGESDKAVADLAGTPMIRWVVDRLETVTDDLVVNCRDDQLEAIQDALAGSDLEPRYATDPVPDRGPLAGIQVGLEAVDREYAAVVACDMPFVDPALLEALRERARGRDGAVVRLEDGWYQTTQAVYRADAMAQACAETLDSEDKRIVAALERIDVAEVGEEALEGVSERTFEGIDTQEALAEAEGWLEESES</sequence>
<comment type="similarity">
    <text evidence="8">Belongs to the MobA family.</text>
</comment>
<dbReference type="Proteomes" id="UP000011657">
    <property type="component" value="Unassembled WGS sequence"/>
</dbReference>
<organism evidence="10 11">
    <name type="scientific">Haloterrigena salina JCM 13891</name>
    <dbReference type="NCBI Taxonomy" id="1227488"/>
    <lineage>
        <taxon>Archaea</taxon>
        <taxon>Methanobacteriati</taxon>
        <taxon>Methanobacteriota</taxon>
        <taxon>Stenosarchaea group</taxon>
        <taxon>Halobacteria</taxon>
        <taxon>Halobacteriales</taxon>
        <taxon>Natrialbaceae</taxon>
        <taxon>Haloterrigena</taxon>
    </lineage>
</organism>
<dbReference type="eggNOG" id="arCOG01872">
    <property type="taxonomic scope" value="Archaea"/>
</dbReference>
<dbReference type="Gene3D" id="3.90.550.10">
    <property type="entry name" value="Spore Coat Polysaccharide Biosynthesis Protein SpsA, Chain A"/>
    <property type="match status" value="1"/>
</dbReference>
<dbReference type="GO" id="GO:0061603">
    <property type="term" value="F:molybdenum cofactor guanylyltransferase activity"/>
    <property type="evidence" value="ECO:0007669"/>
    <property type="project" value="UniProtKB-EC"/>
</dbReference>
<dbReference type="Pfam" id="PF12804">
    <property type="entry name" value="NTP_transf_3"/>
    <property type="match status" value="1"/>
</dbReference>
<reference evidence="10 11" key="1">
    <citation type="journal article" date="2014" name="PLoS Genet.">
        <title>Phylogenetically driven sequencing of extremely halophilic archaea reveals strategies for static and dynamic osmo-response.</title>
        <authorList>
            <person name="Becker E.A."/>
            <person name="Seitzer P.M."/>
            <person name="Tritt A."/>
            <person name="Larsen D."/>
            <person name="Krusor M."/>
            <person name="Yao A.I."/>
            <person name="Wu D."/>
            <person name="Madern D."/>
            <person name="Eisen J.A."/>
            <person name="Darling A.E."/>
            <person name="Facciotti M.T."/>
        </authorList>
    </citation>
    <scope>NUCLEOTIDE SEQUENCE [LARGE SCALE GENOMIC DNA]</scope>
    <source>
        <strain evidence="10 11">JCM 13891</strain>
    </source>
</reference>
<comment type="caution">
    <text evidence="10">The sequence shown here is derived from an EMBL/GenBank/DDBJ whole genome shotgun (WGS) entry which is preliminary data.</text>
</comment>
<keyword evidence="4 8" id="KW-0547">Nucleotide-binding</keyword>
<evidence type="ECO:0000256" key="6">
    <source>
        <dbReference type="ARBA" id="ARBA00023134"/>
    </source>
</evidence>
<dbReference type="EC" id="2.7.7.77" evidence="8"/>
<dbReference type="STRING" id="1227488.C477_13505"/>
<keyword evidence="1 8" id="KW-0963">Cytoplasm</keyword>
<dbReference type="EMBL" id="AOIS01000045">
    <property type="protein sequence ID" value="ELZ17250.1"/>
    <property type="molecule type" value="Genomic_DNA"/>
</dbReference>
<feature type="binding site" evidence="8">
    <location>
        <position position="116"/>
    </location>
    <ligand>
        <name>GTP</name>
        <dbReference type="ChEBI" id="CHEBI:37565"/>
    </ligand>
</feature>
<protein>
    <recommendedName>
        <fullName evidence="8">Probable molybdenum cofactor guanylyltransferase</fullName>
        <shortName evidence="8">MoCo guanylyltransferase</shortName>
        <ecNumber evidence="8">2.7.7.77</ecNumber>
    </recommendedName>
    <alternativeName>
        <fullName evidence="8">GTP:molybdopterin guanylyltransferase</fullName>
    </alternativeName>
    <alternativeName>
        <fullName evidence="8">Mo-MPT guanylyltransferase</fullName>
    </alternativeName>
    <alternativeName>
        <fullName evidence="8">Molybdopterin guanylyltransferase</fullName>
    </alternativeName>
    <alternativeName>
        <fullName evidence="8">Molybdopterin-guanine dinucleotide synthase</fullName>
        <shortName evidence="8">MGD synthase</shortName>
    </alternativeName>
</protein>
<keyword evidence="11" id="KW-1185">Reference proteome</keyword>
<dbReference type="PANTHER" id="PTHR19136:SF81">
    <property type="entry name" value="MOLYBDENUM COFACTOR GUANYLYLTRANSFERASE"/>
    <property type="match status" value="1"/>
</dbReference>
<evidence type="ECO:0000256" key="8">
    <source>
        <dbReference type="HAMAP-Rule" id="MF_00316"/>
    </source>
</evidence>